<keyword evidence="1" id="KW-0378">Hydrolase</keyword>
<dbReference type="InterPro" id="IPR036380">
    <property type="entry name" value="Isochorismatase-like_sf"/>
</dbReference>
<dbReference type="EMBL" id="CP003364">
    <property type="protein sequence ID" value="AGA24539.1"/>
    <property type="molecule type" value="Genomic_DNA"/>
</dbReference>
<dbReference type="Proteomes" id="UP000010798">
    <property type="component" value="Chromosome"/>
</dbReference>
<reference evidence="3 4" key="1">
    <citation type="submission" date="2012-02" db="EMBL/GenBank/DDBJ databases">
        <title>Complete sequence of chromosome of Singulisphaera acidiphila DSM 18658.</title>
        <authorList>
            <consortium name="US DOE Joint Genome Institute (JGI-PGF)"/>
            <person name="Lucas S."/>
            <person name="Copeland A."/>
            <person name="Lapidus A."/>
            <person name="Glavina del Rio T."/>
            <person name="Dalin E."/>
            <person name="Tice H."/>
            <person name="Bruce D."/>
            <person name="Goodwin L."/>
            <person name="Pitluck S."/>
            <person name="Peters L."/>
            <person name="Ovchinnikova G."/>
            <person name="Chertkov O."/>
            <person name="Kyrpides N."/>
            <person name="Mavromatis K."/>
            <person name="Ivanova N."/>
            <person name="Brettin T."/>
            <person name="Detter J.C."/>
            <person name="Han C."/>
            <person name="Larimer F."/>
            <person name="Land M."/>
            <person name="Hauser L."/>
            <person name="Markowitz V."/>
            <person name="Cheng J.-F."/>
            <person name="Hugenholtz P."/>
            <person name="Woyke T."/>
            <person name="Wu D."/>
            <person name="Tindall B."/>
            <person name="Pomrenke H."/>
            <person name="Brambilla E."/>
            <person name="Klenk H.-P."/>
            <person name="Eisen J.A."/>
        </authorList>
    </citation>
    <scope>NUCLEOTIDE SEQUENCE [LARGE SCALE GENOMIC DNA]</scope>
    <source>
        <strain evidence="4">ATCC BAA-1392 / DSM 18658 / VKM B-2454 / MOB10</strain>
    </source>
</reference>
<dbReference type="AlphaFoldDB" id="L0D526"/>
<feature type="domain" description="Isochorismatase-like" evidence="2">
    <location>
        <begin position="39"/>
        <end position="182"/>
    </location>
</feature>
<dbReference type="eggNOG" id="COG1335">
    <property type="taxonomic scope" value="Bacteria"/>
</dbReference>
<dbReference type="CDD" id="cd01014">
    <property type="entry name" value="nicotinamidase_related"/>
    <property type="match status" value="1"/>
</dbReference>
<evidence type="ECO:0000256" key="1">
    <source>
        <dbReference type="ARBA" id="ARBA00022801"/>
    </source>
</evidence>
<dbReference type="Gene3D" id="3.40.50.850">
    <property type="entry name" value="Isochorismatase-like"/>
    <property type="match status" value="1"/>
</dbReference>
<evidence type="ECO:0000313" key="4">
    <source>
        <dbReference type="Proteomes" id="UP000010798"/>
    </source>
</evidence>
<dbReference type="InterPro" id="IPR050272">
    <property type="entry name" value="Isochorismatase-like_hydrls"/>
</dbReference>
<dbReference type="InterPro" id="IPR000868">
    <property type="entry name" value="Isochorismatase-like_dom"/>
</dbReference>
<dbReference type="HOGENOM" id="CLU_068979_5_1_0"/>
<gene>
    <name evidence="3" type="ordered locus">Sinac_0078</name>
</gene>
<dbReference type="GO" id="GO:0016787">
    <property type="term" value="F:hydrolase activity"/>
    <property type="evidence" value="ECO:0007669"/>
    <property type="project" value="UniProtKB-KW"/>
</dbReference>
<organism evidence="3 4">
    <name type="scientific">Singulisphaera acidiphila (strain ATCC BAA-1392 / DSM 18658 / VKM B-2454 / MOB10)</name>
    <dbReference type="NCBI Taxonomy" id="886293"/>
    <lineage>
        <taxon>Bacteria</taxon>
        <taxon>Pseudomonadati</taxon>
        <taxon>Planctomycetota</taxon>
        <taxon>Planctomycetia</taxon>
        <taxon>Isosphaerales</taxon>
        <taxon>Isosphaeraceae</taxon>
        <taxon>Singulisphaera</taxon>
    </lineage>
</organism>
<evidence type="ECO:0000259" key="2">
    <source>
        <dbReference type="Pfam" id="PF00857"/>
    </source>
</evidence>
<proteinExistence type="predicted"/>
<dbReference type="Pfam" id="PF00857">
    <property type="entry name" value="Isochorismatase"/>
    <property type="match status" value="1"/>
</dbReference>
<dbReference type="SUPFAM" id="SSF52499">
    <property type="entry name" value="Isochorismatase-like hydrolases"/>
    <property type="match status" value="1"/>
</dbReference>
<dbReference type="PANTHER" id="PTHR43540">
    <property type="entry name" value="PEROXYUREIDOACRYLATE/UREIDOACRYLATE AMIDOHYDROLASE-RELATED"/>
    <property type="match status" value="1"/>
</dbReference>
<keyword evidence="4" id="KW-1185">Reference proteome</keyword>
<dbReference type="KEGG" id="saci:Sinac_0078"/>
<accession>L0D526</accession>
<evidence type="ECO:0000313" key="3">
    <source>
        <dbReference type="EMBL" id="AGA24539.1"/>
    </source>
</evidence>
<sequence length="226" mass="24581">MRKTKGTLRYSPLSTMKSERADRLSLSFIVKDLKMPKRALIIIDIQNDYFPDGRWALSGMEAAAENAARLLAAARAAGDLVIHVRHEFPTADAPFFAPGSVGAQIHSTVRNLEGEHVVLKHSINSFRDTDLKEVLDRNGIQEVVICGAMSHMCVDAATRAANDFGYNCIVVHDACASRDLEFNGVKIPAAQVHAAFMAALHFGYATSVTTEELLEGKSGKPDSSQP</sequence>
<dbReference type="PANTHER" id="PTHR43540:SF1">
    <property type="entry name" value="ISOCHORISMATASE HYDROLASE"/>
    <property type="match status" value="1"/>
</dbReference>
<name>L0D526_SINAD</name>
<protein>
    <submittedName>
        <fullName evidence="3">Nicotinamidase-like amidase</fullName>
    </submittedName>
</protein>